<evidence type="ECO:0000256" key="4">
    <source>
        <dbReference type="ARBA" id="ARBA00022475"/>
    </source>
</evidence>
<dbReference type="GO" id="GO:0005524">
    <property type="term" value="F:ATP binding"/>
    <property type="evidence" value="ECO:0007669"/>
    <property type="project" value="UniProtKB-KW"/>
</dbReference>
<dbReference type="Gene3D" id="3.40.50.300">
    <property type="entry name" value="P-loop containing nucleotide triphosphate hydrolases"/>
    <property type="match status" value="1"/>
</dbReference>
<keyword evidence="10" id="KW-1185">Reference proteome</keyword>
<dbReference type="PANTHER" id="PTHR43297:SF2">
    <property type="entry name" value="DIPEPTIDE TRANSPORT ATP-BINDING PROTEIN DPPD"/>
    <property type="match status" value="1"/>
</dbReference>
<keyword evidence="4" id="KW-1003">Cell membrane</keyword>
<protein>
    <submittedName>
        <fullName evidence="9">ABC transporter ATP-binding protein</fullName>
    </submittedName>
</protein>
<dbReference type="Pfam" id="PF08352">
    <property type="entry name" value="oligo_HPY"/>
    <property type="match status" value="1"/>
</dbReference>
<name>A0ABV6ACY9_9HYPH</name>
<dbReference type="RefSeq" id="WP_377257816.1">
    <property type="nucleotide sequence ID" value="NZ_JBHMAA010000008.1"/>
</dbReference>
<comment type="similarity">
    <text evidence="2">Belongs to the ABC transporter superfamily.</text>
</comment>
<keyword evidence="5" id="KW-0547">Nucleotide-binding</keyword>
<dbReference type="InterPro" id="IPR027417">
    <property type="entry name" value="P-loop_NTPase"/>
</dbReference>
<evidence type="ECO:0000256" key="7">
    <source>
        <dbReference type="ARBA" id="ARBA00023136"/>
    </source>
</evidence>
<dbReference type="InterPro" id="IPR017871">
    <property type="entry name" value="ABC_transporter-like_CS"/>
</dbReference>
<reference evidence="9 10" key="1">
    <citation type="submission" date="2024-09" db="EMBL/GenBank/DDBJ databases">
        <authorList>
            <person name="Sun Q."/>
            <person name="Mori K."/>
        </authorList>
    </citation>
    <scope>NUCLEOTIDE SEQUENCE [LARGE SCALE GENOMIC DNA]</scope>
    <source>
        <strain evidence="9 10">TBRC 4938</strain>
    </source>
</reference>
<evidence type="ECO:0000256" key="5">
    <source>
        <dbReference type="ARBA" id="ARBA00022741"/>
    </source>
</evidence>
<evidence type="ECO:0000256" key="2">
    <source>
        <dbReference type="ARBA" id="ARBA00005417"/>
    </source>
</evidence>
<dbReference type="NCBIfam" id="TIGR01727">
    <property type="entry name" value="oligo_HPY"/>
    <property type="match status" value="1"/>
</dbReference>
<dbReference type="Proteomes" id="UP001589692">
    <property type="component" value="Unassembled WGS sequence"/>
</dbReference>
<dbReference type="CDD" id="cd03257">
    <property type="entry name" value="ABC_NikE_OppD_transporters"/>
    <property type="match status" value="1"/>
</dbReference>
<gene>
    <name evidence="9" type="ORF">ACFFP0_06515</name>
</gene>
<keyword evidence="3" id="KW-0813">Transport</keyword>
<dbReference type="PANTHER" id="PTHR43297">
    <property type="entry name" value="OLIGOPEPTIDE TRANSPORT ATP-BINDING PROTEIN APPD"/>
    <property type="match status" value="1"/>
</dbReference>
<accession>A0ABV6ACY9</accession>
<dbReference type="EMBL" id="JBHMAA010000008">
    <property type="protein sequence ID" value="MFB9948494.1"/>
    <property type="molecule type" value="Genomic_DNA"/>
</dbReference>
<dbReference type="InterPro" id="IPR050388">
    <property type="entry name" value="ABC_Ni/Peptide_Import"/>
</dbReference>
<evidence type="ECO:0000313" key="10">
    <source>
        <dbReference type="Proteomes" id="UP001589692"/>
    </source>
</evidence>
<evidence type="ECO:0000256" key="6">
    <source>
        <dbReference type="ARBA" id="ARBA00022840"/>
    </source>
</evidence>
<proteinExistence type="inferred from homology"/>
<evidence type="ECO:0000256" key="3">
    <source>
        <dbReference type="ARBA" id="ARBA00022448"/>
    </source>
</evidence>
<dbReference type="InterPro" id="IPR003439">
    <property type="entry name" value="ABC_transporter-like_ATP-bd"/>
</dbReference>
<dbReference type="SUPFAM" id="SSF52540">
    <property type="entry name" value="P-loop containing nucleoside triphosphate hydrolases"/>
    <property type="match status" value="1"/>
</dbReference>
<organism evidence="9 10">
    <name type="scientific">Rhizobium puerariae</name>
    <dbReference type="NCBI Taxonomy" id="1585791"/>
    <lineage>
        <taxon>Bacteria</taxon>
        <taxon>Pseudomonadati</taxon>
        <taxon>Pseudomonadota</taxon>
        <taxon>Alphaproteobacteria</taxon>
        <taxon>Hyphomicrobiales</taxon>
        <taxon>Rhizobiaceae</taxon>
        <taxon>Rhizobium/Agrobacterium group</taxon>
        <taxon>Rhizobium</taxon>
    </lineage>
</organism>
<sequence>MAEPLLRIRNLKIRIQNGGETGYPVNDISYDLCENETLGIVGESGSGKSMHVLAMLGLLPRGLAVESGEIVFAGRDLLKMNAQELRNVRGKEIGIVFQDPMTSLNPVLTVGRQISEVLVRHKRLDWRSARARARELLELVGIPDAERRMRAFPFQFSGGMRQRVMIAIALACEPRLLIADEATTALDVTIQAQVIDLIRSLKERFGMSVLWITHDIGVVAGFAETVQVMYAGQIMERGPVRSVFYNPASAYTWSLLKSLPRPDQVAGEPLYQIPGQPPNPFRLAKGDPFAERNPFATPRCFEERPALRPVGDVQGHEVAAWYDLKTRIRETGGAA</sequence>
<dbReference type="PROSITE" id="PS00211">
    <property type="entry name" value="ABC_TRANSPORTER_1"/>
    <property type="match status" value="1"/>
</dbReference>
<dbReference type="Pfam" id="PF00005">
    <property type="entry name" value="ABC_tran"/>
    <property type="match status" value="1"/>
</dbReference>
<evidence type="ECO:0000259" key="8">
    <source>
        <dbReference type="PROSITE" id="PS50893"/>
    </source>
</evidence>
<dbReference type="InterPro" id="IPR013563">
    <property type="entry name" value="Oligopep_ABC_C"/>
</dbReference>
<evidence type="ECO:0000313" key="9">
    <source>
        <dbReference type="EMBL" id="MFB9948494.1"/>
    </source>
</evidence>
<dbReference type="PROSITE" id="PS50893">
    <property type="entry name" value="ABC_TRANSPORTER_2"/>
    <property type="match status" value="1"/>
</dbReference>
<evidence type="ECO:0000256" key="1">
    <source>
        <dbReference type="ARBA" id="ARBA00004417"/>
    </source>
</evidence>
<comment type="caution">
    <text evidence="9">The sequence shown here is derived from an EMBL/GenBank/DDBJ whole genome shotgun (WGS) entry which is preliminary data.</text>
</comment>
<dbReference type="SMART" id="SM00382">
    <property type="entry name" value="AAA"/>
    <property type="match status" value="1"/>
</dbReference>
<feature type="domain" description="ABC transporter" evidence="8">
    <location>
        <begin position="6"/>
        <end position="256"/>
    </location>
</feature>
<dbReference type="InterPro" id="IPR003593">
    <property type="entry name" value="AAA+_ATPase"/>
</dbReference>
<keyword evidence="6 9" id="KW-0067">ATP-binding</keyword>
<keyword evidence="7" id="KW-0472">Membrane</keyword>
<comment type="subcellular location">
    <subcellularLocation>
        <location evidence="1">Cell inner membrane</location>
        <topology evidence="1">Peripheral membrane protein</topology>
    </subcellularLocation>
</comment>